<evidence type="ECO:0000313" key="3">
    <source>
        <dbReference type="EMBL" id="OPC78237.1"/>
    </source>
</evidence>
<dbReference type="STRING" id="159449.B4N89_39340"/>
<name>A0A1T3NN02_9ACTN</name>
<evidence type="ECO:0000256" key="1">
    <source>
        <dbReference type="SAM" id="MobiDB-lite"/>
    </source>
</evidence>
<dbReference type="GO" id="GO:0016787">
    <property type="term" value="F:hydrolase activity"/>
    <property type="evidence" value="ECO:0007669"/>
    <property type="project" value="UniProtKB-KW"/>
</dbReference>
<proteinExistence type="predicted"/>
<sequence>MRTRQPLAVTTYPSVGPSEDVGESEQPPVLLVHGFCSDARRSWLETGMVTALIDAGRTVIAPDLRGHGASPAPTSGDEADAHATVDDLLAVLDAYGADRVDIIAYSLGARLTWALAERAPERVGRVAFGGMSPVEPFTAVDVAELRRAVHGEPTTADPLTGMIAGLIRAEGDRADGLVTCVEGLRSTPFEPTPWAGHTPPWFVVGTDDPMTRDIDALVAAAPGSHMVVVTGDHHGVLVNPNFQGLAVLVVGR</sequence>
<evidence type="ECO:0000259" key="2">
    <source>
        <dbReference type="Pfam" id="PF00561"/>
    </source>
</evidence>
<comment type="caution">
    <text evidence="3">The sequence shown here is derived from an EMBL/GenBank/DDBJ whole genome shotgun (WGS) entry which is preliminary data.</text>
</comment>
<dbReference type="OrthoDB" id="9804723at2"/>
<feature type="domain" description="AB hydrolase-1" evidence="2">
    <location>
        <begin position="27"/>
        <end position="131"/>
    </location>
</feature>
<dbReference type="Gene3D" id="3.40.50.1820">
    <property type="entry name" value="alpha/beta hydrolase"/>
    <property type="match status" value="1"/>
</dbReference>
<dbReference type="Pfam" id="PF00561">
    <property type="entry name" value="Abhydrolase_1"/>
    <property type="match status" value="1"/>
</dbReference>
<reference evidence="3 4" key="1">
    <citation type="submission" date="2017-03" db="EMBL/GenBank/DDBJ databases">
        <title>Draft genome sequence of Streptomyces scabrisporus NF3, endophyte isolated from Amphipterygium adstringens.</title>
        <authorList>
            <person name="Vazquez M."/>
            <person name="Ceapa C.D."/>
            <person name="Rodriguez Luna D."/>
            <person name="Sanchez Esquivel S."/>
        </authorList>
    </citation>
    <scope>NUCLEOTIDE SEQUENCE [LARGE SCALE GENOMIC DNA]</scope>
    <source>
        <strain evidence="3 4">NF3</strain>
    </source>
</reference>
<dbReference type="Proteomes" id="UP000190037">
    <property type="component" value="Unassembled WGS sequence"/>
</dbReference>
<dbReference type="InterPro" id="IPR050228">
    <property type="entry name" value="Carboxylesterase_BioH"/>
</dbReference>
<dbReference type="PANTHER" id="PTHR43194">
    <property type="entry name" value="HYDROLASE ALPHA/BETA FOLD FAMILY"/>
    <property type="match status" value="1"/>
</dbReference>
<dbReference type="RefSeq" id="WP_078981331.1">
    <property type="nucleotide sequence ID" value="NZ_MWQN01000003.1"/>
</dbReference>
<dbReference type="PANTHER" id="PTHR43194:SF5">
    <property type="entry name" value="PIMELOYL-[ACYL-CARRIER PROTEIN] METHYL ESTER ESTERASE"/>
    <property type="match status" value="1"/>
</dbReference>
<dbReference type="EMBL" id="MWQN01000003">
    <property type="protein sequence ID" value="OPC78237.1"/>
    <property type="molecule type" value="Genomic_DNA"/>
</dbReference>
<dbReference type="InterPro" id="IPR029058">
    <property type="entry name" value="AB_hydrolase_fold"/>
</dbReference>
<evidence type="ECO:0000313" key="4">
    <source>
        <dbReference type="Proteomes" id="UP000190037"/>
    </source>
</evidence>
<gene>
    <name evidence="3" type="ORF">B4N89_39340</name>
</gene>
<organism evidence="3 4">
    <name type="scientific">Embleya scabrispora</name>
    <dbReference type="NCBI Taxonomy" id="159449"/>
    <lineage>
        <taxon>Bacteria</taxon>
        <taxon>Bacillati</taxon>
        <taxon>Actinomycetota</taxon>
        <taxon>Actinomycetes</taxon>
        <taxon>Kitasatosporales</taxon>
        <taxon>Streptomycetaceae</taxon>
        <taxon>Embleya</taxon>
    </lineage>
</organism>
<dbReference type="SUPFAM" id="SSF53474">
    <property type="entry name" value="alpha/beta-Hydrolases"/>
    <property type="match status" value="1"/>
</dbReference>
<protein>
    <submittedName>
        <fullName evidence="3">Alpha/beta hydrolase</fullName>
    </submittedName>
</protein>
<accession>A0A1T3NN02</accession>
<keyword evidence="4" id="KW-1185">Reference proteome</keyword>
<feature type="region of interest" description="Disordered" evidence="1">
    <location>
        <begin position="1"/>
        <end position="24"/>
    </location>
</feature>
<dbReference type="InterPro" id="IPR000073">
    <property type="entry name" value="AB_hydrolase_1"/>
</dbReference>
<dbReference type="AlphaFoldDB" id="A0A1T3NN02"/>
<keyword evidence="3" id="KW-0378">Hydrolase</keyword>